<proteinExistence type="predicted"/>
<organism evidence="1 2">
    <name type="scientific">Deinococcus metalli</name>
    <dbReference type="NCBI Taxonomy" id="1141878"/>
    <lineage>
        <taxon>Bacteria</taxon>
        <taxon>Thermotogati</taxon>
        <taxon>Deinococcota</taxon>
        <taxon>Deinococci</taxon>
        <taxon>Deinococcales</taxon>
        <taxon>Deinococcaceae</taxon>
        <taxon>Deinococcus</taxon>
    </lineage>
</organism>
<sequence>MTDLERYLYNQRVLGSFMATPSTLRSVQGGAA</sequence>
<comment type="caution">
    <text evidence="1">The sequence shown here is derived from an EMBL/GenBank/DDBJ whole genome shotgun (WGS) entry which is preliminary data.</text>
</comment>
<dbReference type="EMBL" id="JACHFK010000004">
    <property type="protein sequence ID" value="MBB5376559.1"/>
    <property type="molecule type" value="Genomic_DNA"/>
</dbReference>
<evidence type="ECO:0000313" key="2">
    <source>
        <dbReference type="Proteomes" id="UP000539473"/>
    </source>
</evidence>
<gene>
    <name evidence="1" type="ORF">HNQ07_002023</name>
</gene>
<name>A0A7W8KHD6_9DEIO</name>
<reference evidence="1 2" key="1">
    <citation type="submission" date="2020-08" db="EMBL/GenBank/DDBJ databases">
        <title>Genomic Encyclopedia of Type Strains, Phase IV (KMG-IV): sequencing the most valuable type-strain genomes for metagenomic binning, comparative biology and taxonomic classification.</title>
        <authorList>
            <person name="Goeker M."/>
        </authorList>
    </citation>
    <scope>NUCLEOTIDE SEQUENCE [LARGE SCALE GENOMIC DNA]</scope>
    <source>
        <strain evidence="1 2">DSM 27521</strain>
    </source>
</reference>
<accession>A0A7W8KHD6</accession>
<protein>
    <submittedName>
        <fullName evidence="1">Uncharacterized protein</fullName>
    </submittedName>
</protein>
<dbReference type="Proteomes" id="UP000539473">
    <property type="component" value="Unassembled WGS sequence"/>
</dbReference>
<evidence type="ECO:0000313" key="1">
    <source>
        <dbReference type="EMBL" id="MBB5376559.1"/>
    </source>
</evidence>
<dbReference type="AlphaFoldDB" id="A0A7W8KHD6"/>